<dbReference type="EMBL" id="LFZN01000197">
    <property type="protein sequence ID" value="KXS95849.1"/>
    <property type="molecule type" value="Genomic_DNA"/>
</dbReference>
<dbReference type="PANTHER" id="PTHR10039:SF5">
    <property type="entry name" value="NACHT DOMAIN-CONTAINING PROTEIN"/>
    <property type="match status" value="1"/>
</dbReference>
<gene>
    <name evidence="3" type="ORF">AC578_1179</name>
</gene>
<comment type="caution">
    <text evidence="3">The sequence shown here is derived from an EMBL/GenBank/DDBJ whole genome shotgun (WGS) entry which is preliminary data.</text>
</comment>
<evidence type="ECO:0000313" key="3">
    <source>
        <dbReference type="EMBL" id="KXS95849.1"/>
    </source>
</evidence>
<dbReference type="PANTHER" id="PTHR10039">
    <property type="entry name" value="AMELOGENIN"/>
    <property type="match status" value="1"/>
</dbReference>
<sequence length="802" mass="91640">MAGVPGSSRIYHDNVAKDQSRVHYGDVHGDAYYGNVFNNKRDIAQEILASLRFPGMDRYHERPLDSFPGTYEWIFDGISTNFRQWRTSSNEIFLAQRKASSGKSCLMKFLSEHSQTTDLLHEWAGGEVSTVAFFFWAAGGELEKSQLGLMRSLLFQILNQHSDLIQSCLPQRWAAHERRANYEKPWSHAELREVVSRVLRHERMKSTFCFLIDGLDEFDGDHQDLIDYLGALHASGRVKLLVSSRPWNVFYAAYDNRPGHVWQLRLQDLTSRDIDLFITSRFESDPRFQAMLAREPSRDRFRKFSEQLRKRAEGVFLWVSLVTTTLRRGLGEHDNLSGLSKRLDLLPKELDAMLQHVFDSIEPIYEQLAARGFLILNQINHWGYIGLPLTWIVSLEHGCEKQSADSPVLDTYEQDMEGTGRLQAATQAIRRCFRDFVTIEFDPWPLELEEIHAQDFPRGFVGAKYIQFGHRSMFDFIRSKVRSGLLQAMAGSSFDPTTSTCRLLVQASPPSLPMSYGAIVFAFMDASKQVSNPEQIEADLVSLGHELIDIGRILGRDGHSLWGSLGWEMGRYLEPMLNIVKNDDFELQAATLVGCAALKSEQERLFWSLLTAEPHYNTSKSRRAWARYAFCKPVNKSAKPCSLLGTTMKLYDESESGDPTRRPHITAASVATPSDILHDICEELEGSVRGLVIEQVLMQRIVHIVAFLVARGAALEPNLTNVYLCDWIRDWCKENVNLDELSTSSPTPSYTVEYHWGGLYLTDLNYDPTEVNRQLWPSLKQVSDHCQKVRTELRDSLPWKHQ</sequence>
<dbReference type="OrthoDB" id="443402at2759"/>
<dbReference type="AlphaFoldDB" id="A0A139H0C6"/>
<dbReference type="Pfam" id="PF24883">
    <property type="entry name" value="NPHP3_N"/>
    <property type="match status" value="1"/>
</dbReference>
<proteinExistence type="predicted"/>
<reference evidence="3 4" key="1">
    <citation type="submission" date="2015-07" db="EMBL/GenBank/DDBJ databases">
        <title>Comparative genomics of the Sigatoka disease complex on banana suggests a link between parallel evolutionary changes in Pseudocercospora fijiensis and Pseudocercospora eumusae and increased virulence on the banana host.</title>
        <authorList>
            <person name="Chang T.-C."/>
            <person name="Salvucci A."/>
            <person name="Crous P.W."/>
            <person name="Stergiopoulos I."/>
        </authorList>
    </citation>
    <scope>NUCLEOTIDE SEQUENCE [LARGE SCALE GENOMIC DNA]</scope>
    <source>
        <strain evidence="3 4">CBS 114824</strain>
    </source>
</reference>
<organism evidence="3 4">
    <name type="scientific">Pseudocercospora eumusae</name>
    <dbReference type="NCBI Taxonomy" id="321146"/>
    <lineage>
        <taxon>Eukaryota</taxon>
        <taxon>Fungi</taxon>
        <taxon>Dikarya</taxon>
        <taxon>Ascomycota</taxon>
        <taxon>Pezizomycotina</taxon>
        <taxon>Dothideomycetes</taxon>
        <taxon>Dothideomycetidae</taxon>
        <taxon>Mycosphaerellales</taxon>
        <taxon>Mycosphaerellaceae</taxon>
        <taxon>Pseudocercospora</taxon>
    </lineage>
</organism>
<name>A0A139H0C6_9PEZI</name>
<evidence type="ECO:0000313" key="4">
    <source>
        <dbReference type="Proteomes" id="UP000070133"/>
    </source>
</evidence>
<evidence type="ECO:0000259" key="2">
    <source>
        <dbReference type="Pfam" id="PF24883"/>
    </source>
</evidence>
<dbReference type="InterPro" id="IPR056884">
    <property type="entry name" value="NPHP3-like_N"/>
</dbReference>
<keyword evidence="4" id="KW-1185">Reference proteome</keyword>
<dbReference type="STRING" id="321146.A0A139H0C6"/>
<dbReference type="Proteomes" id="UP000070133">
    <property type="component" value="Unassembled WGS sequence"/>
</dbReference>
<feature type="domain" description="Nephrocystin 3-like N-terminal" evidence="2">
    <location>
        <begin position="69"/>
        <end position="245"/>
    </location>
</feature>
<evidence type="ECO:0000256" key="1">
    <source>
        <dbReference type="ARBA" id="ARBA00022737"/>
    </source>
</evidence>
<keyword evidence="1" id="KW-0677">Repeat</keyword>
<protein>
    <recommendedName>
        <fullName evidence="2">Nephrocystin 3-like N-terminal domain-containing protein</fullName>
    </recommendedName>
</protein>
<dbReference type="InterPro" id="IPR027417">
    <property type="entry name" value="P-loop_NTPase"/>
</dbReference>
<accession>A0A139H0C6</accession>
<dbReference type="SUPFAM" id="SSF52540">
    <property type="entry name" value="P-loop containing nucleoside triphosphate hydrolases"/>
    <property type="match status" value="1"/>
</dbReference>